<dbReference type="PANTHER" id="PTHR33362:SF2">
    <property type="entry name" value="TRAP TRANSPORTER LARGE PERMEASE PROTEIN"/>
    <property type="match status" value="1"/>
</dbReference>
<comment type="subcellular location">
    <subcellularLocation>
        <location evidence="1">Cell inner membrane</location>
        <topology evidence="1">Multi-pass membrane protein</topology>
    </subcellularLocation>
</comment>
<gene>
    <name evidence="9" type="ORF">DFR56_1162</name>
</gene>
<keyword evidence="5 7" id="KW-1133">Transmembrane helix</keyword>
<dbReference type="Proteomes" id="UP000247978">
    <property type="component" value="Unassembled WGS sequence"/>
</dbReference>
<feature type="transmembrane region" description="Helical" evidence="7">
    <location>
        <begin position="7"/>
        <end position="33"/>
    </location>
</feature>
<dbReference type="GO" id="GO:0022857">
    <property type="term" value="F:transmembrane transporter activity"/>
    <property type="evidence" value="ECO:0007669"/>
    <property type="project" value="TreeGrafter"/>
</dbReference>
<dbReference type="Pfam" id="PF06808">
    <property type="entry name" value="DctM"/>
    <property type="match status" value="1"/>
</dbReference>
<organism evidence="9 10">
    <name type="scientific">Pseudogracilibacillus auburnensis</name>
    <dbReference type="NCBI Taxonomy" id="1494959"/>
    <lineage>
        <taxon>Bacteria</taxon>
        <taxon>Bacillati</taxon>
        <taxon>Bacillota</taxon>
        <taxon>Bacilli</taxon>
        <taxon>Bacillales</taxon>
        <taxon>Bacillaceae</taxon>
        <taxon>Pseudogracilibacillus</taxon>
    </lineage>
</organism>
<dbReference type="GO" id="GO:0005886">
    <property type="term" value="C:plasma membrane"/>
    <property type="evidence" value="ECO:0007669"/>
    <property type="project" value="UniProtKB-SubCell"/>
</dbReference>
<feature type="transmembrane region" description="Helical" evidence="7">
    <location>
        <begin position="135"/>
        <end position="162"/>
    </location>
</feature>
<dbReference type="OrthoDB" id="9785600at2"/>
<feature type="transmembrane region" description="Helical" evidence="7">
    <location>
        <begin position="238"/>
        <end position="257"/>
    </location>
</feature>
<proteinExistence type="predicted"/>
<evidence type="ECO:0000259" key="8">
    <source>
        <dbReference type="Pfam" id="PF06808"/>
    </source>
</evidence>
<accession>A0A2V3VN96</accession>
<name>A0A2V3VN96_9BACI</name>
<keyword evidence="2" id="KW-1003">Cell membrane</keyword>
<comment type="caution">
    <text evidence="9">The sequence shown here is derived from an EMBL/GenBank/DDBJ whole genome shotgun (WGS) entry which is preliminary data.</text>
</comment>
<protein>
    <submittedName>
        <fullName evidence="9">Tripartite ATP-independent transporter DctM subunit</fullName>
    </submittedName>
</protein>
<evidence type="ECO:0000313" key="9">
    <source>
        <dbReference type="EMBL" id="PXW83323.1"/>
    </source>
</evidence>
<reference evidence="9 10" key="1">
    <citation type="submission" date="2018-05" db="EMBL/GenBank/DDBJ databases">
        <title>Genomic Encyclopedia of Type Strains, Phase IV (KMG-IV): sequencing the most valuable type-strain genomes for metagenomic binning, comparative biology and taxonomic classification.</title>
        <authorList>
            <person name="Goeker M."/>
        </authorList>
    </citation>
    <scope>NUCLEOTIDE SEQUENCE [LARGE SCALE GENOMIC DNA]</scope>
    <source>
        <strain evidence="9 10">DSM 28556</strain>
    </source>
</reference>
<dbReference type="InterPro" id="IPR010656">
    <property type="entry name" value="DctM"/>
</dbReference>
<feature type="transmembrane region" description="Helical" evidence="7">
    <location>
        <begin position="354"/>
        <end position="374"/>
    </location>
</feature>
<dbReference type="PANTHER" id="PTHR33362">
    <property type="entry name" value="SIALIC ACID TRAP TRANSPORTER PERMEASE PROTEIN SIAT-RELATED"/>
    <property type="match status" value="1"/>
</dbReference>
<evidence type="ECO:0000256" key="3">
    <source>
        <dbReference type="ARBA" id="ARBA00022519"/>
    </source>
</evidence>
<feature type="transmembrane region" description="Helical" evidence="7">
    <location>
        <begin position="269"/>
        <end position="291"/>
    </location>
</feature>
<dbReference type="AlphaFoldDB" id="A0A2V3VN96"/>
<evidence type="ECO:0000256" key="7">
    <source>
        <dbReference type="SAM" id="Phobius"/>
    </source>
</evidence>
<evidence type="ECO:0000313" key="10">
    <source>
        <dbReference type="Proteomes" id="UP000247978"/>
    </source>
</evidence>
<dbReference type="EMBL" id="QJJQ01000016">
    <property type="protein sequence ID" value="PXW83323.1"/>
    <property type="molecule type" value="Genomic_DNA"/>
</dbReference>
<evidence type="ECO:0000256" key="2">
    <source>
        <dbReference type="ARBA" id="ARBA00022475"/>
    </source>
</evidence>
<evidence type="ECO:0000256" key="4">
    <source>
        <dbReference type="ARBA" id="ARBA00022692"/>
    </source>
</evidence>
<keyword evidence="4 7" id="KW-0812">Transmembrane</keyword>
<feature type="transmembrane region" description="Helical" evidence="7">
    <location>
        <begin position="311"/>
        <end position="342"/>
    </location>
</feature>
<dbReference type="NCBIfam" id="TIGR00786">
    <property type="entry name" value="dctM"/>
    <property type="match status" value="1"/>
</dbReference>
<keyword evidence="6 7" id="KW-0472">Membrane</keyword>
<sequence length="424" mass="45718">MIWVMIISLLVLMIIGVPIAFAMGAASLLYILVEGISLEIVTQRFFTSTQSFAFLAIPFFILMGCIMEHGGVAKRIINLANSLVRSLPGGLASVSVVTNMGMAGVSGSAAADAAAVGGVLMPEMKKKGYPASFSVALNASASVVGVIIPPSSVIIIIAWLSNLSVGEMFLAGAIPGILLSLAYLALTIVISIKRNYPREEKASWREIGKNLVNASLTIILPIFLVLSIVLGIATATEAAALAAVYAFVISFFIYRSLHLRQIFRALRDTVYTTTVVMFIVCSSMIFSWILINEGVPKLISDILLGFGLPNWALLLVIIFIMTLGGMFLDTVPNLFIFVPILYPITAEMGIDPMHFSIIMLCTLSIGLFTPPVGTSLFVSCRIANIRMEDTIKDLIPYFLVGTVMVIVVAFIPQLTLWLPNVLSK</sequence>
<dbReference type="PIRSF" id="PIRSF006066">
    <property type="entry name" value="HI0050"/>
    <property type="match status" value="1"/>
</dbReference>
<evidence type="ECO:0000256" key="5">
    <source>
        <dbReference type="ARBA" id="ARBA00022989"/>
    </source>
</evidence>
<feature type="transmembrane region" description="Helical" evidence="7">
    <location>
        <begin position="45"/>
        <end position="66"/>
    </location>
</feature>
<dbReference type="InterPro" id="IPR004681">
    <property type="entry name" value="TRAP_DctM"/>
</dbReference>
<feature type="transmembrane region" description="Helical" evidence="7">
    <location>
        <begin position="168"/>
        <end position="190"/>
    </location>
</feature>
<evidence type="ECO:0000256" key="1">
    <source>
        <dbReference type="ARBA" id="ARBA00004429"/>
    </source>
</evidence>
<feature type="transmembrane region" description="Helical" evidence="7">
    <location>
        <begin position="394"/>
        <end position="418"/>
    </location>
</feature>
<feature type="transmembrane region" description="Helical" evidence="7">
    <location>
        <begin position="211"/>
        <end position="232"/>
    </location>
</feature>
<evidence type="ECO:0000256" key="6">
    <source>
        <dbReference type="ARBA" id="ARBA00023136"/>
    </source>
</evidence>
<feature type="domain" description="TRAP C4-dicarboxylate transport system permease DctM subunit" evidence="8">
    <location>
        <begin position="6"/>
        <end position="414"/>
    </location>
</feature>
<keyword evidence="10" id="KW-1185">Reference proteome</keyword>
<keyword evidence="3" id="KW-0997">Cell inner membrane</keyword>